<evidence type="ECO:0000256" key="2">
    <source>
        <dbReference type="ARBA" id="ARBA00022786"/>
    </source>
</evidence>
<name>A0A8C4THI9_ERPCA</name>
<dbReference type="GO" id="GO:0004842">
    <property type="term" value="F:ubiquitin-protein transferase activity"/>
    <property type="evidence" value="ECO:0007669"/>
    <property type="project" value="InterPro"/>
</dbReference>
<evidence type="ECO:0000256" key="3">
    <source>
        <dbReference type="PROSITE-ProRule" id="PRU00104"/>
    </source>
</evidence>
<dbReference type="Pfam" id="PF00632">
    <property type="entry name" value="HECT"/>
    <property type="match status" value="1"/>
</dbReference>
<dbReference type="InterPro" id="IPR000569">
    <property type="entry name" value="HECT_dom"/>
</dbReference>
<dbReference type="Gene3D" id="3.30.2410.10">
    <property type="entry name" value="Hect, E3 ligase catalytic domain"/>
    <property type="match status" value="1"/>
</dbReference>
<accession>A0A8C4THI9</accession>
<keyword evidence="2 3" id="KW-0833">Ubl conjugation pathway</keyword>
<keyword evidence="6" id="KW-1185">Reference proteome</keyword>
<protein>
    <recommendedName>
        <fullName evidence="4">HECT domain-containing protein</fullName>
    </recommendedName>
</protein>
<sequence>LSKITINDATTDEDLFNSVELAASILSLSGCFKKVDHHNKGDVVLDVAHWYVFQRTRSHFESLKEGLGALEVLEAIQHHPEVLKSVFTNTGKKLTASDVENLFTVCTVGFWRDYLQDAESVSLEDLLIFITGSDKIPPLGFCPTPCLEFLHDDSRFPLANTCDNVIRIPLKQSFSEFKSDMDFGIKNSPEEGSAQCHDCHHL</sequence>
<dbReference type="PROSITE" id="PS50237">
    <property type="entry name" value="HECT"/>
    <property type="match status" value="1"/>
</dbReference>
<dbReference type="SUPFAM" id="SSF56204">
    <property type="entry name" value="Hect, E3 ligase catalytic domain"/>
    <property type="match status" value="1"/>
</dbReference>
<evidence type="ECO:0000256" key="1">
    <source>
        <dbReference type="ARBA" id="ARBA00022679"/>
    </source>
</evidence>
<feature type="active site" description="Glycyl thioester intermediate" evidence="3">
    <location>
        <position position="162"/>
    </location>
</feature>
<dbReference type="GeneTree" id="ENSGT00950000182865"/>
<reference evidence="5" key="2">
    <citation type="submission" date="2025-09" db="UniProtKB">
        <authorList>
            <consortium name="Ensembl"/>
        </authorList>
    </citation>
    <scope>IDENTIFICATION</scope>
</reference>
<evidence type="ECO:0000313" key="6">
    <source>
        <dbReference type="Proteomes" id="UP000694620"/>
    </source>
</evidence>
<dbReference type="InterPro" id="IPR035983">
    <property type="entry name" value="Hect_E3_ubiquitin_ligase"/>
</dbReference>
<dbReference type="Ensembl" id="ENSECRT00000032000.1">
    <property type="protein sequence ID" value="ENSECRP00000031334.1"/>
    <property type="gene ID" value="ENSECRG00000021233.1"/>
</dbReference>
<proteinExistence type="predicted"/>
<evidence type="ECO:0000259" key="4">
    <source>
        <dbReference type="PROSITE" id="PS50237"/>
    </source>
</evidence>
<feature type="domain" description="HECT" evidence="4">
    <location>
        <begin position="126"/>
        <end position="192"/>
    </location>
</feature>
<dbReference type="Proteomes" id="UP000694620">
    <property type="component" value="Unassembled WGS sequence"/>
</dbReference>
<keyword evidence="1" id="KW-0808">Transferase</keyword>
<evidence type="ECO:0000313" key="5">
    <source>
        <dbReference type="Ensembl" id="ENSECRP00000031334.1"/>
    </source>
</evidence>
<reference evidence="5" key="1">
    <citation type="submission" date="2025-08" db="UniProtKB">
        <authorList>
            <consortium name="Ensembl"/>
        </authorList>
    </citation>
    <scope>IDENTIFICATION</scope>
</reference>
<dbReference type="AlphaFoldDB" id="A0A8C4THI9"/>
<organism evidence="5 6">
    <name type="scientific">Erpetoichthys calabaricus</name>
    <name type="common">Rope fish</name>
    <name type="synonym">Calamoichthys calabaricus</name>
    <dbReference type="NCBI Taxonomy" id="27687"/>
    <lineage>
        <taxon>Eukaryota</taxon>
        <taxon>Metazoa</taxon>
        <taxon>Chordata</taxon>
        <taxon>Craniata</taxon>
        <taxon>Vertebrata</taxon>
        <taxon>Euteleostomi</taxon>
        <taxon>Actinopterygii</taxon>
        <taxon>Polypteriformes</taxon>
        <taxon>Polypteridae</taxon>
        <taxon>Erpetoichthys</taxon>
    </lineage>
</organism>